<name>W2V0V6_9RICK</name>
<proteinExistence type="predicted"/>
<gene>
    <name evidence="1" type="ORF">P857_401</name>
</gene>
<reference evidence="1 2" key="1">
    <citation type="journal article" date="2013" name="PLoS ONE">
        <title>Bacterial endosymbiosis in a chordate host: long-term co-evolution and conservation of secondary metabolism.</title>
        <authorList>
            <person name="Kwan J.C."/>
            <person name="Schmidt E.W."/>
        </authorList>
    </citation>
    <scope>NUCLEOTIDE SEQUENCE [LARGE SCALE GENOMIC DNA]</scope>
    <source>
        <strain evidence="2">L6</strain>
    </source>
</reference>
<dbReference type="Proteomes" id="UP000018951">
    <property type="component" value="Unassembled WGS sequence"/>
</dbReference>
<dbReference type="STRING" id="1401685.P857_401"/>
<keyword evidence="2" id="KW-1185">Reference proteome</keyword>
<accession>W2V0V6</accession>
<comment type="caution">
    <text evidence="1">The sequence shown here is derived from an EMBL/GenBank/DDBJ whole genome shotgun (WGS) entry which is preliminary data.</text>
</comment>
<organism evidence="1 2">
    <name type="scientific">Candidatus Xenolissoclinum pacificiensis L6</name>
    <dbReference type="NCBI Taxonomy" id="1401685"/>
    <lineage>
        <taxon>Bacteria</taxon>
        <taxon>Pseudomonadati</taxon>
        <taxon>Pseudomonadota</taxon>
        <taxon>Alphaproteobacteria</taxon>
        <taxon>Rickettsiales</taxon>
        <taxon>Anaplasmataceae</taxon>
        <taxon>Candidatus Xenolissoclinum</taxon>
    </lineage>
</organism>
<dbReference type="AlphaFoldDB" id="W2V0V6"/>
<sequence>MNNIATIWKLIENIWYGFDNGANPHSYVLTLTKLLVFLEKRCGIIASIPTTTQDNRKNNTMYV</sequence>
<evidence type="ECO:0000313" key="1">
    <source>
        <dbReference type="EMBL" id="ETO91277.1"/>
    </source>
</evidence>
<evidence type="ECO:0000313" key="2">
    <source>
        <dbReference type="Proteomes" id="UP000018951"/>
    </source>
</evidence>
<dbReference type="EMBL" id="AXCJ01000007">
    <property type="protein sequence ID" value="ETO91277.1"/>
    <property type="molecule type" value="Genomic_DNA"/>
</dbReference>
<protein>
    <submittedName>
        <fullName evidence="1">Uncharacterized protein</fullName>
    </submittedName>
</protein>